<dbReference type="PANTHER" id="PTHR38459">
    <property type="entry name" value="PROPHAGE BACTOPRENOL-LINKED GLUCOSE TRANSLOCASE HOMOLOG"/>
    <property type="match status" value="1"/>
</dbReference>
<evidence type="ECO:0000256" key="2">
    <source>
        <dbReference type="ARBA" id="ARBA00009399"/>
    </source>
</evidence>
<dbReference type="Pfam" id="PF04138">
    <property type="entry name" value="GtrA_DPMS_TM"/>
    <property type="match status" value="1"/>
</dbReference>
<reference evidence="8 9" key="2">
    <citation type="submission" date="2019-09" db="EMBL/GenBank/DDBJ databases">
        <authorList>
            <person name="Mazur A."/>
        </authorList>
    </citation>
    <scope>NUCLEOTIDE SEQUENCE [LARGE SCALE GENOMIC DNA]</scope>
    <source>
        <strain evidence="8 9">3729k</strain>
    </source>
</reference>
<dbReference type="GO" id="GO:0000271">
    <property type="term" value="P:polysaccharide biosynthetic process"/>
    <property type="evidence" value="ECO:0007669"/>
    <property type="project" value="InterPro"/>
</dbReference>
<dbReference type="PANTHER" id="PTHR38459:SF1">
    <property type="entry name" value="PROPHAGE BACTOPRENOL-LINKED GLUCOSE TRANSLOCASE HOMOLOG"/>
    <property type="match status" value="1"/>
</dbReference>
<comment type="caution">
    <text evidence="8">The sequence shown here is derived from an EMBL/GenBank/DDBJ whole genome shotgun (WGS) entry which is preliminary data.</text>
</comment>
<dbReference type="Proteomes" id="UP000322165">
    <property type="component" value="Unassembled WGS sequence"/>
</dbReference>
<dbReference type="InterPro" id="IPR051401">
    <property type="entry name" value="GtrA_CellWall_Glycosyl"/>
</dbReference>
<feature type="transmembrane region" description="Helical" evidence="6">
    <location>
        <begin position="46"/>
        <end position="66"/>
    </location>
</feature>
<keyword evidence="3 6" id="KW-0812">Transmembrane</keyword>
<organism evidence="8 9">
    <name type="scientific">Arenimonas fontis</name>
    <dbReference type="NCBI Taxonomy" id="2608255"/>
    <lineage>
        <taxon>Bacteria</taxon>
        <taxon>Pseudomonadati</taxon>
        <taxon>Pseudomonadota</taxon>
        <taxon>Gammaproteobacteria</taxon>
        <taxon>Lysobacterales</taxon>
        <taxon>Lysobacteraceae</taxon>
        <taxon>Arenimonas</taxon>
    </lineage>
</organism>
<comment type="similarity">
    <text evidence="2">Belongs to the GtrA family.</text>
</comment>
<keyword evidence="4 6" id="KW-1133">Transmembrane helix</keyword>
<evidence type="ECO:0000259" key="7">
    <source>
        <dbReference type="Pfam" id="PF04138"/>
    </source>
</evidence>
<evidence type="ECO:0000256" key="3">
    <source>
        <dbReference type="ARBA" id="ARBA00022692"/>
    </source>
</evidence>
<evidence type="ECO:0000313" key="8">
    <source>
        <dbReference type="EMBL" id="KAA2283275.1"/>
    </source>
</evidence>
<comment type="subcellular location">
    <subcellularLocation>
        <location evidence="1">Membrane</location>
        <topology evidence="1">Multi-pass membrane protein</topology>
    </subcellularLocation>
</comment>
<dbReference type="AlphaFoldDB" id="A0A5B2Z647"/>
<keyword evidence="5 6" id="KW-0472">Membrane</keyword>
<evidence type="ECO:0000256" key="1">
    <source>
        <dbReference type="ARBA" id="ARBA00004141"/>
    </source>
</evidence>
<proteinExistence type="inferred from homology"/>
<accession>A0A5B2Z647</accession>
<dbReference type="InterPro" id="IPR007267">
    <property type="entry name" value="GtrA_DPMS_TM"/>
</dbReference>
<evidence type="ECO:0000256" key="4">
    <source>
        <dbReference type="ARBA" id="ARBA00022989"/>
    </source>
</evidence>
<evidence type="ECO:0000313" key="9">
    <source>
        <dbReference type="Proteomes" id="UP000322165"/>
    </source>
</evidence>
<gene>
    <name evidence="8" type="ORF">F0415_12395</name>
</gene>
<dbReference type="EMBL" id="VUOD01000018">
    <property type="protein sequence ID" value="KAA2283275.1"/>
    <property type="molecule type" value="Genomic_DNA"/>
</dbReference>
<name>A0A5B2Z647_9GAMM</name>
<protein>
    <submittedName>
        <fullName evidence="8">GtrA family protein</fullName>
    </submittedName>
</protein>
<dbReference type="GO" id="GO:0005886">
    <property type="term" value="C:plasma membrane"/>
    <property type="evidence" value="ECO:0007669"/>
    <property type="project" value="TreeGrafter"/>
</dbReference>
<sequence>MPAVAPSPWARQGFRFVIVGLAQLLLDWAVYVALTGLGADTAWANPLSRFSAMLLGFWAHGRYTFADEAGARLGWRRLARFLPTWLALTALGTIVLAWLADLRGLSAAWLAKPAVEAVLAVLSFLALRAWVYRR</sequence>
<keyword evidence="9" id="KW-1185">Reference proteome</keyword>
<evidence type="ECO:0000256" key="5">
    <source>
        <dbReference type="ARBA" id="ARBA00023136"/>
    </source>
</evidence>
<feature type="domain" description="GtrA/DPMS transmembrane" evidence="7">
    <location>
        <begin position="15"/>
        <end position="131"/>
    </location>
</feature>
<feature type="transmembrane region" description="Helical" evidence="6">
    <location>
        <begin position="78"/>
        <end position="100"/>
    </location>
</feature>
<evidence type="ECO:0000256" key="6">
    <source>
        <dbReference type="SAM" id="Phobius"/>
    </source>
</evidence>
<dbReference type="RefSeq" id="WP_149861535.1">
    <property type="nucleotide sequence ID" value="NZ_VUOD01000018.1"/>
</dbReference>
<feature type="transmembrane region" description="Helical" evidence="6">
    <location>
        <begin position="12"/>
        <end position="34"/>
    </location>
</feature>
<reference evidence="8 9" key="1">
    <citation type="submission" date="2019-09" db="EMBL/GenBank/DDBJ databases">
        <title>Arenimonas chukotkensis sp. nov., a bacterium isolated from Chukotka hot spring, Arctic region, Russia.</title>
        <authorList>
            <person name="Zayulina K.S."/>
            <person name="Prokofeva M.I."/>
            <person name="Elcheninov A.G."/>
            <person name="Novikov A."/>
            <person name="Kochetkova T.V."/>
            <person name="Kublanov I.V."/>
        </authorList>
    </citation>
    <scope>NUCLEOTIDE SEQUENCE [LARGE SCALE GENOMIC DNA]</scope>
    <source>
        <strain evidence="8 9">3729k</strain>
    </source>
</reference>
<feature type="transmembrane region" description="Helical" evidence="6">
    <location>
        <begin position="106"/>
        <end position="131"/>
    </location>
</feature>